<dbReference type="EMBL" id="NMTQ01000022">
    <property type="protein sequence ID" value="PDX58643.1"/>
    <property type="molecule type" value="Genomic_DNA"/>
</dbReference>
<dbReference type="PANTHER" id="PTHR43686">
    <property type="entry name" value="SULFURTRANSFERASE-RELATED"/>
    <property type="match status" value="1"/>
</dbReference>
<protein>
    <submittedName>
        <fullName evidence="2">tRNA 2-thiocytidine(32) synthetase TtcA</fullName>
    </submittedName>
</protein>
<evidence type="ECO:0000313" key="2">
    <source>
        <dbReference type="EMBL" id="PDX58643.1"/>
    </source>
</evidence>
<dbReference type="Pfam" id="PF01171">
    <property type="entry name" value="ATP_bind_3"/>
    <property type="match status" value="1"/>
</dbReference>
<dbReference type="AlphaFoldDB" id="A0A2A6ZBA6"/>
<dbReference type="CDD" id="cd24138">
    <property type="entry name" value="TtcA-like"/>
    <property type="match status" value="1"/>
</dbReference>
<dbReference type="InterPro" id="IPR014729">
    <property type="entry name" value="Rossmann-like_a/b/a_fold"/>
</dbReference>
<keyword evidence="3" id="KW-1185">Reference proteome</keyword>
<organism evidence="2 3">
    <name type="scientific">Faecalibacterium langellae</name>
    <dbReference type="NCBI Taxonomy" id="3435293"/>
    <lineage>
        <taxon>Bacteria</taxon>
        <taxon>Bacillati</taxon>
        <taxon>Bacillota</taxon>
        <taxon>Clostridia</taxon>
        <taxon>Eubacteriales</taxon>
        <taxon>Oscillospiraceae</taxon>
        <taxon>Faecalibacterium</taxon>
    </lineage>
</organism>
<comment type="caution">
    <text evidence="2">The sequence shown here is derived from an EMBL/GenBank/DDBJ whole genome shotgun (WGS) entry which is preliminary data.</text>
</comment>
<dbReference type="InterPro" id="IPR011063">
    <property type="entry name" value="TilS/TtcA_N"/>
</dbReference>
<dbReference type="RefSeq" id="WP_097774373.1">
    <property type="nucleotide sequence ID" value="NZ_NMTU01000025.1"/>
</dbReference>
<dbReference type="PIRSF" id="PIRSF004976">
    <property type="entry name" value="ATPase_YdaO"/>
    <property type="match status" value="1"/>
</dbReference>
<dbReference type="PANTHER" id="PTHR43686:SF1">
    <property type="entry name" value="AMINOTRAN_5 DOMAIN-CONTAINING PROTEIN"/>
    <property type="match status" value="1"/>
</dbReference>
<keyword evidence="1" id="KW-0808">Transferase</keyword>
<dbReference type="InterPro" id="IPR035107">
    <property type="entry name" value="tRNA_thiolation_TtcA_Ctu1"/>
</dbReference>
<gene>
    <name evidence="2" type="ORF">CGS46_05915</name>
</gene>
<proteinExistence type="predicted"/>
<dbReference type="SUPFAM" id="SSF52402">
    <property type="entry name" value="Adenine nucleotide alpha hydrolases-like"/>
    <property type="match status" value="1"/>
</dbReference>
<accession>A0A2A6ZBA6</accession>
<dbReference type="Proteomes" id="UP000220752">
    <property type="component" value="Unassembled WGS sequence"/>
</dbReference>
<reference evidence="2 3" key="1">
    <citation type="journal article" date="2017" name="Front. Microbiol.">
        <title>New Insights into the Diversity of the Genus Faecalibacterium.</title>
        <authorList>
            <person name="Benevides L."/>
            <person name="Burman S."/>
            <person name="Martin R."/>
            <person name="Robert V."/>
            <person name="Thomas M."/>
            <person name="Miquel S."/>
            <person name="Chain F."/>
            <person name="Sokol H."/>
            <person name="Bermudez-Humaran L.G."/>
            <person name="Morrison M."/>
            <person name="Langella P."/>
            <person name="Azevedo V.A."/>
            <person name="Chatel J.M."/>
            <person name="Soares S."/>
        </authorList>
    </citation>
    <scope>NUCLEOTIDE SEQUENCE [LARGE SCALE GENOMIC DNA]</scope>
    <source>
        <strain evidence="3">CNCM I-4540</strain>
    </source>
</reference>
<evidence type="ECO:0000313" key="3">
    <source>
        <dbReference type="Proteomes" id="UP000220752"/>
    </source>
</evidence>
<sequence length="259" mass="29024">MSSSRAMQRLCGLMRKAVQDYEMIAPGDKVMVGVSGGKDSVALTIGLAELRKYIGFDFTVQAVTLDPQFGGRPMDYTVLQELFAQYDIPYEIRRTEIGPVVFDYRKEKNPCALCAKLRRGALHTAAQELGCNKVALGHHLDDAVETFYMNLWREGRIGCFSPVTYLSRRDLTLIRPMLLATEQEVISAVHAEGLPIVKSVCPADGVTVREQTKEFVKERCRTDHAFRQKTLHALQESGIDGWRPVHTGRGSFAITNEEE</sequence>
<evidence type="ECO:0000256" key="1">
    <source>
        <dbReference type="ARBA" id="ARBA00022679"/>
    </source>
</evidence>
<name>A0A2A6ZBA6_9FIRM</name>
<dbReference type="GO" id="GO:0016740">
    <property type="term" value="F:transferase activity"/>
    <property type="evidence" value="ECO:0007669"/>
    <property type="project" value="UniProtKB-KW"/>
</dbReference>
<dbReference type="Gene3D" id="3.40.50.620">
    <property type="entry name" value="HUPs"/>
    <property type="match status" value="1"/>
</dbReference>
<dbReference type="GO" id="GO:0008033">
    <property type="term" value="P:tRNA processing"/>
    <property type="evidence" value="ECO:0007669"/>
    <property type="project" value="InterPro"/>
</dbReference>